<dbReference type="GO" id="GO:0016787">
    <property type="term" value="F:hydrolase activity"/>
    <property type="evidence" value="ECO:0007669"/>
    <property type="project" value="UniProtKB-KW"/>
</dbReference>
<accession>A0A7R9AWN0</accession>
<dbReference type="EMBL" id="OC002069">
    <property type="protein sequence ID" value="CAD7261232.1"/>
    <property type="molecule type" value="Genomic_DNA"/>
</dbReference>
<reference evidence="3" key="1">
    <citation type="submission" date="2020-11" db="EMBL/GenBank/DDBJ databases">
        <authorList>
            <person name="Tran Van P."/>
        </authorList>
    </citation>
    <scope>NUCLEOTIDE SEQUENCE</scope>
</reference>
<dbReference type="InterPro" id="IPR051065">
    <property type="entry name" value="Ras-related_GTPase"/>
</dbReference>
<organism evidence="3">
    <name type="scientific">Timema shepardi</name>
    <name type="common">Walking stick</name>
    <dbReference type="NCBI Taxonomy" id="629360"/>
    <lineage>
        <taxon>Eukaryota</taxon>
        <taxon>Metazoa</taxon>
        <taxon>Ecdysozoa</taxon>
        <taxon>Arthropoda</taxon>
        <taxon>Hexapoda</taxon>
        <taxon>Insecta</taxon>
        <taxon>Pterygota</taxon>
        <taxon>Neoptera</taxon>
        <taxon>Polyneoptera</taxon>
        <taxon>Phasmatodea</taxon>
        <taxon>Timematodea</taxon>
        <taxon>Timematoidea</taxon>
        <taxon>Timematidae</taxon>
        <taxon>Timema</taxon>
    </lineage>
</organism>
<feature type="region of interest" description="Disordered" evidence="2">
    <location>
        <begin position="117"/>
        <end position="190"/>
    </location>
</feature>
<evidence type="ECO:0000256" key="2">
    <source>
        <dbReference type="SAM" id="MobiDB-lite"/>
    </source>
</evidence>
<evidence type="ECO:0000313" key="3">
    <source>
        <dbReference type="EMBL" id="CAD7261232.1"/>
    </source>
</evidence>
<name>A0A7R9AWN0_TIMSH</name>
<dbReference type="PANTHER" id="PTHR45704">
    <property type="entry name" value="RAS-LIKE FAMILY MEMBER 11"/>
    <property type="match status" value="1"/>
</dbReference>
<sequence length="190" mass="21161">MVSLEDGQRRSQEIGCVCFHEISVRESVEQAWSVFRDVCRFWKVHNKCPKLRRSSSDLRNEQVISPDSNRVLCSSGSSATTPNGTASYFPNGSLPTISPIMMIGRRWTEVGLNEEGEAEGADHQGEAYQPGGGDVLPPFRGRASTDGNLLSRPRKWRYPPPAPSSQLQYQQGGRPERRMSISMRGNNASY</sequence>
<dbReference type="AlphaFoldDB" id="A0A7R9AWN0"/>
<proteinExistence type="predicted"/>
<protein>
    <submittedName>
        <fullName evidence="3">Uncharacterized protein</fullName>
    </submittedName>
</protein>
<gene>
    <name evidence="3" type="ORF">TSIB3V08_LOCUS5376</name>
</gene>
<keyword evidence="1" id="KW-0378">Hydrolase</keyword>
<evidence type="ECO:0000256" key="1">
    <source>
        <dbReference type="ARBA" id="ARBA00022801"/>
    </source>
</evidence>